<evidence type="ECO:0000313" key="5">
    <source>
        <dbReference type="Proteomes" id="UP001634394"/>
    </source>
</evidence>
<dbReference type="PROSITE" id="PS50157">
    <property type="entry name" value="ZINC_FINGER_C2H2_2"/>
    <property type="match status" value="1"/>
</dbReference>
<name>A0ABD3X0Q4_SINWO</name>
<keyword evidence="1" id="KW-0479">Metal-binding</keyword>
<feature type="domain" description="C2H2-type" evidence="3">
    <location>
        <begin position="2031"/>
        <end position="2055"/>
    </location>
</feature>
<evidence type="ECO:0000256" key="2">
    <source>
        <dbReference type="SAM" id="MobiDB-lite"/>
    </source>
</evidence>
<dbReference type="InterPro" id="IPR013087">
    <property type="entry name" value="Znf_C2H2_type"/>
</dbReference>
<organism evidence="4 5">
    <name type="scientific">Sinanodonta woodiana</name>
    <name type="common">Chinese pond mussel</name>
    <name type="synonym">Anodonta woodiana</name>
    <dbReference type="NCBI Taxonomy" id="1069815"/>
    <lineage>
        <taxon>Eukaryota</taxon>
        <taxon>Metazoa</taxon>
        <taxon>Spiralia</taxon>
        <taxon>Lophotrochozoa</taxon>
        <taxon>Mollusca</taxon>
        <taxon>Bivalvia</taxon>
        <taxon>Autobranchia</taxon>
        <taxon>Heteroconchia</taxon>
        <taxon>Palaeoheterodonta</taxon>
        <taxon>Unionida</taxon>
        <taxon>Unionoidea</taxon>
        <taxon>Unionidae</taxon>
        <taxon>Unioninae</taxon>
        <taxon>Sinanodonta</taxon>
    </lineage>
</organism>
<feature type="compositionally biased region" description="Basic and acidic residues" evidence="2">
    <location>
        <begin position="1659"/>
        <end position="1668"/>
    </location>
</feature>
<accession>A0ABD3X0Q4</accession>
<feature type="compositionally biased region" description="Polar residues" evidence="2">
    <location>
        <begin position="896"/>
        <end position="1153"/>
    </location>
</feature>
<feature type="region of interest" description="Disordered" evidence="2">
    <location>
        <begin position="896"/>
        <end position="1168"/>
    </location>
</feature>
<dbReference type="SUPFAM" id="SSF57667">
    <property type="entry name" value="beta-beta-alpha zinc fingers"/>
    <property type="match status" value="1"/>
</dbReference>
<keyword evidence="1" id="KW-0863">Zinc-finger</keyword>
<gene>
    <name evidence="4" type="ORF">ACJMK2_031485</name>
</gene>
<dbReference type="InterPro" id="IPR036236">
    <property type="entry name" value="Znf_C2H2_sf"/>
</dbReference>
<evidence type="ECO:0000259" key="3">
    <source>
        <dbReference type="PROSITE" id="PS50157"/>
    </source>
</evidence>
<dbReference type="Gene3D" id="3.30.160.60">
    <property type="entry name" value="Classic Zinc Finger"/>
    <property type="match status" value="1"/>
</dbReference>
<dbReference type="Proteomes" id="UP001634394">
    <property type="component" value="Unassembled WGS sequence"/>
</dbReference>
<dbReference type="EMBL" id="JBJQND010000004">
    <property type="protein sequence ID" value="KAL3879176.1"/>
    <property type="molecule type" value="Genomic_DNA"/>
</dbReference>
<evidence type="ECO:0000256" key="1">
    <source>
        <dbReference type="PROSITE-ProRule" id="PRU00042"/>
    </source>
</evidence>
<comment type="caution">
    <text evidence="4">The sequence shown here is derived from an EMBL/GenBank/DDBJ whole genome shotgun (WGS) entry which is preliminary data.</text>
</comment>
<protein>
    <recommendedName>
        <fullName evidence="3">C2H2-type domain-containing protein</fullName>
    </recommendedName>
</protein>
<keyword evidence="5" id="KW-1185">Reference proteome</keyword>
<reference evidence="4 5" key="1">
    <citation type="submission" date="2024-11" db="EMBL/GenBank/DDBJ databases">
        <title>Chromosome-level genome assembly of the freshwater bivalve Anodonta woodiana.</title>
        <authorList>
            <person name="Chen X."/>
        </authorList>
    </citation>
    <scope>NUCLEOTIDE SEQUENCE [LARGE SCALE GENOMIC DNA]</scope>
    <source>
        <strain evidence="4">MN2024</strain>
        <tissue evidence="4">Gills</tissue>
    </source>
</reference>
<sequence>MSRYHKGYRGRSRMEQSRISAYSPGRRLFASDLEALQLLSMKYNFATTEWKTRSDKNLSDRQIKNGANCTVSSSSLADGNSNNLELNSSMKLEDISVIETSTCHQKAPRTDVQEEKILDVKPFWKSNQAGQHGQMDSQSHKLKDRSFSDNVRAYLSGVTDISSKHHFSTCSKSMETKTEGLKLDLAKTVLCKQESSSFTQTENLEANSSLENIVSQSCTGTAASDSVTSSSHVTQGQNHLALASDTTHHPSYMGLASYGNVLLDSHGAESESTNSFLILVPSEEISGRVKRDQQRNKEPICFISSEGKKVTNQDLVWRQLAQSTGKRSGLSVSFTASLQNSFEPVHSTFGRETCENKVCLSNTTIIENNEETRPREPKNHFDSGNIMLTIPKSNVRSLGQMQEERTKSKKRWNNIVNSRVAKPVKISTRDPRRHGRLYADNFVQHFSGLGSVLQQSDCRVSNQSQDIEDCSGKIEIDKTRKEHLIKSGHFSDFNDSSFFNVNQQSTNEKSSFQESNLNYYTDMTTAKNTIRTTYFENCNTNSSQSVSSIINPIRRDASVVLPSNNFHVTDIQSMVNFSERCLEMSHTSSSAVCYWQSVPAIFQLSVDGIPSRGLTEEEAKLIDSAIAQDQDKLLDVDRGSIADAFITNDDPENCKWHSDILQSKNSTQISECKDGIPHKNTFMNDHRNFSFGKMDQAMFIVKERDYPADKDMVQRHRSGLLDQGKQDKCEKLENKLSSICASHIRSKTKDMPKEDSDIETIYKSLPAVATLYKSLESNVLAVPVVRSGKEVHIHALPSACMFLDPSSKLAPPMDSSKRESLCVTIMHNTCPINASSMSTTPENNEPHYNCSVNDDLRSVICVDPIMCGCKAMNSSDKNDKLMMYIREKDASLCDNSNEQNTQLMPSCDSSNEQNTQLMPSCDSSNEQNTQPMPSGDNSNEQNTQPMPSCDNSNEQNTQPMPSCDNSNEQNTQPMPSCDSSNEQNTQPMPSCDNSNEQNTQPMPSCDSSIEQNTQPMPSYDNSNEQNTQLMPSCDSSNEQNTQPMPSCDSSNEQNTPPMPSCDSSNEQNTQPMSSCDSSIEHNTQPMPSFDSSNEQNNQPMPSFDSSNEQNTQPMPSFDNSNKQNTQPVPSFDSSNEQNTPPMPSCDNSNKQNTPPMPSVDNSDEQNIQPMSSVDNLHEQNTQPMSYDISFEQNAQPVPSIDNSHEQIIQPVPLYDNWHKQSTQPMPSVDNSSVNDAHALPTVDKSCDHIEQVPFFLWNSETGQGHENMGTDDQAFHSLKKDNEDSLSKSLQSWCTSTALNIQPVQPCSSDLSSIEMQNSSKSSSDHAAVDYGDIYDFDVSGNLQPYSLEQNSAGPEKTIPLFTAHALSLDDEDRFGLDEIIYHPAADLVWKGDDAHNFHRQSDQSKNNHEDIRGNISASSTKDIKLIIEDKCETLGMTRVCGGSTFNNLERIIRNLSQPTEFAGLFENDTALDIQPVSKEILLDKVNLAHNCKTEINKDNKNSERGMDSDADLIREILSQEDKIHEKGNYSLIEKSLIEKENRHATQTYDNCSLCNEKQSSTKTSKCCAEKGSKISTSHTRQYLRINDVLLLEAKKFVRSDILTGNRSGLNRTNLEKSRKRSFRLLLKQLKTSPRKRERKTLQEIKEPCTSKRKGTRQKGKERQLNKDHGSDLVKETCENAAIATEEKKENRESSIITDFSDKTYPCKVIESQTEQLLPEIRIPENMHGHQNTGLENEDSDQMKYGAPRRNRLAQLTDDACNAQIGESSYDSHSSSTFKDCSKTDKMDANINLRINASRENQIEQIPNLEGRKEASSLMAKLNERIEKPNQVCPFDDDINLQDYVSEARMEKQDTDMVSDRFIGKKRHLGVDESSKSKRSRWCCKADDPEQLRFRLERKRHIGKNFRRKLKRHHNDEDSQMAITRLKTDSSETKFKSNVSDHNEKTRGTPHERAMKNIRTKLVFSKEEFEKSKKERRLKRCVYCGEMIREVLHMIHIKKYHPYHCAQCQKDFQSKKFKWEHYLQTHVPQTYPCGPCGRKFVSKSFFERHLTSAAHRHRISDILFQQVKKKSCSKDAFGLSNEAKMSSEMDVFSDLGSFCDAASIADIVQQQSLLLSLIQDQMMLGSGVDVTNLVMVQNNADSQQPSSFLDSNRTGIRVFSDTNAAMRKAFQHHGTSQSSPDLNISYLNDTVNFDHAFVLRNDSSAYTQIEAAHVGADLSSINCTSNYKSCPGNDSGEHGSTGQDLMHHDTSHPGQGPIKITSDLDNHQSSPMPSAGWLSTAIHVMTDDSISHDTEYNLWPDQSLRNISTKNTYSNLQSVSVAPHQMENDCLNLDKATHQSGRACLDSIEAAHQSGKNNLDSILAAQQSKSILDCKQSCINKSISENTESMTMFSSPSCSTGNEAKSSCPKSVANTNLPEFGPFQCFDTSSNQHMVQHDISLNQNADNNESVNRSCEPTKSAISSEALMELDPYVTSTAPIYENYLSNDYHGTSLVASISETSQSILNPSPNYRVPSEENGVNIESEGRLREQLNQILFDIKLSEQQAQQY</sequence>
<proteinExistence type="predicted"/>
<feature type="region of interest" description="Disordered" evidence="2">
    <location>
        <begin position="1929"/>
        <end position="1950"/>
    </location>
</feature>
<feature type="region of interest" description="Disordered" evidence="2">
    <location>
        <begin position="2233"/>
        <end position="2253"/>
    </location>
</feature>
<dbReference type="PROSITE" id="PS00028">
    <property type="entry name" value="ZINC_FINGER_C2H2_1"/>
    <property type="match status" value="1"/>
</dbReference>
<evidence type="ECO:0000313" key="4">
    <source>
        <dbReference type="EMBL" id="KAL3879176.1"/>
    </source>
</evidence>
<dbReference type="GO" id="GO:0008270">
    <property type="term" value="F:zinc ion binding"/>
    <property type="evidence" value="ECO:0007669"/>
    <property type="project" value="UniProtKB-KW"/>
</dbReference>
<feature type="region of interest" description="Disordered" evidence="2">
    <location>
        <begin position="1633"/>
        <end position="1668"/>
    </location>
</feature>
<feature type="compositionally biased region" description="Basic and acidic residues" evidence="2">
    <location>
        <begin position="1640"/>
        <end position="1650"/>
    </location>
</feature>
<dbReference type="SMART" id="SM00355">
    <property type="entry name" value="ZnF_C2H2"/>
    <property type="match status" value="2"/>
</dbReference>
<keyword evidence="1" id="KW-0862">Zinc</keyword>